<dbReference type="InterPro" id="IPR003599">
    <property type="entry name" value="Ig_sub"/>
</dbReference>
<evidence type="ECO:0000256" key="6">
    <source>
        <dbReference type="ARBA" id="ARBA00022825"/>
    </source>
</evidence>
<keyword evidence="13" id="KW-0472">Membrane</keyword>
<dbReference type="PANTHER" id="PTHR24264:SF65">
    <property type="entry name" value="SRCR DOMAIN-CONTAINING PROTEIN"/>
    <property type="match status" value="1"/>
</dbReference>
<comment type="caution">
    <text evidence="13">The sequence shown here is derived from an EMBL/GenBank/DDBJ whole genome shotgun (WGS) entry which is preliminary data.</text>
</comment>
<keyword evidence="14" id="KW-1185">Reference proteome</keyword>
<name>A0A9Q0YH11_HOLLE</name>
<dbReference type="InterPro" id="IPR001314">
    <property type="entry name" value="Peptidase_S1A"/>
</dbReference>
<dbReference type="Pfam" id="PF13895">
    <property type="entry name" value="Ig_2"/>
    <property type="match status" value="1"/>
</dbReference>
<keyword evidence="5 8" id="KW-0378">Hydrolase</keyword>
<evidence type="ECO:0000256" key="5">
    <source>
        <dbReference type="ARBA" id="ARBA00022801"/>
    </source>
</evidence>
<dbReference type="InterPro" id="IPR007110">
    <property type="entry name" value="Ig-like_dom"/>
</dbReference>
<dbReference type="Pfam" id="PF00089">
    <property type="entry name" value="Trypsin"/>
    <property type="match status" value="1"/>
</dbReference>
<dbReference type="InterPro" id="IPR013783">
    <property type="entry name" value="Ig-like_fold"/>
</dbReference>
<keyword evidence="2" id="KW-0964">Secreted</keyword>
<evidence type="ECO:0000259" key="11">
    <source>
        <dbReference type="PROSITE" id="PS50240"/>
    </source>
</evidence>
<dbReference type="GO" id="GO:0005615">
    <property type="term" value="C:extracellular space"/>
    <property type="evidence" value="ECO:0007669"/>
    <property type="project" value="TreeGrafter"/>
</dbReference>
<dbReference type="CDD" id="cd00190">
    <property type="entry name" value="Tryp_SPc"/>
    <property type="match status" value="1"/>
</dbReference>
<sequence>MGCLSSLTLPFVFVFLVVLVSPSHGISSGTQQQNDTTVQIALGEDVYFPCHAPADTVIYVWQKNGRNVEADRAYSENRVYVIEHEGILILNTEARDSGSFTCTAFDRTLIVLTFRLEVVARTEDPQNTGDAFQCGYPRQRSRIVGGREVNDPGAYPWMALLWHKVERRPFCGGALLSRRFVVTAAHCFLQSGHDPNDVEVRLGEHNITATESYEVTMQIAEMIPHPNYDQPTYDSDILLLRLQQPVVYSDYIIPICIPSELRAERLIQPGKRGYAAGWGRTEHSETAADFSDVLRRARLSITDHQRCGEQHTHVITNNMFCAIGGNRRNGVRDSCSGDSGGPFIVKEEERNYLVGIVSWGIGCANINFPGVYTRVGRFRHWILEHINNDLQTCEETSFQTEEDLSQEQSRIQSLEDQVSNLQEQLEILQSRDVPVCTTPPATTTVASTAAPSDGEPIPCRRGSCWHVGGYRIWGQCVNGFCVCNSPYYSRVTCLPSVGTCNIRENDPTNSATPMSSRSGEPTVYSCEGNQGSTADVHVLGVYEGNVHTRPPTAGTMNVIVTASPALTRPVILVFSNYEPVNWVLDLPATLNVQKVILFAYYGDLSSVTVAPGVSQTLTVEKRPRSAPRGYGKDSGGGNTAGMLRQLSEDYGAVTSFAGTYRADSWSWPLPLGISTGGTVLPLYFSSGTEEVTSSVEVTTDAWTEYDFRYQNNWNSCHSAKYVRKRPVSDDAVGKYVGAVLCTNNRYKLFLADSLDSEFLNIADTSGHGSDHCEFVGASSSGDFNLDNNFWHSPSATGYYRSGWGDDMQLGTIGGGMGPAWTGRYYPKWYECGVSIP</sequence>
<keyword evidence="4 10" id="KW-0732">Signal</keyword>
<evidence type="ECO:0000313" key="13">
    <source>
        <dbReference type="EMBL" id="KAJ8020052.1"/>
    </source>
</evidence>
<reference evidence="13" key="1">
    <citation type="submission" date="2021-10" db="EMBL/GenBank/DDBJ databases">
        <title>Tropical sea cucumber genome reveals ecological adaptation and Cuvierian tubules defense mechanism.</title>
        <authorList>
            <person name="Chen T."/>
        </authorList>
    </citation>
    <scope>NUCLEOTIDE SEQUENCE</scope>
    <source>
        <strain evidence="13">Nanhai2018</strain>
        <tissue evidence="13">Muscle</tissue>
    </source>
</reference>
<dbReference type="InterPro" id="IPR043504">
    <property type="entry name" value="Peptidase_S1_PA_chymotrypsin"/>
</dbReference>
<evidence type="ECO:0000256" key="10">
    <source>
        <dbReference type="SAM" id="SignalP"/>
    </source>
</evidence>
<organism evidence="13 14">
    <name type="scientific">Holothuria leucospilota</name>
    <name type="common">Black long sea cucumber</name>
    <name type="synonym">Mertensiothuria leucospilota</name>
    <dbReference type="NCBI Taxonomy" id="206669"/>
    <lineage>
        <taxon>Eukaryota</taxon>
        <taxon>Metazoa</taxon>
        <taxon>Echinodermata</taxon>
        <taxon>Eleutherozoa</taxon>
        <taxon>Echinozoa</taxon>
        <taxon>Holothuroidea</taxon>
        <taxon>Aspidochirotacea</taxon>
        <taxon>Aspidochirotida</taxon>
        <taxon>Holothuriidae</taxon>
        <taxon>Holothuria</taxon>
    </lineage>
</organism>
<feature type="domain" description="Ig-like" evidence="12">
    <location>
        <begin position="22"/>
        <end position="113"/>
    </location>
</feature>
<dbReference type="InterPro" id="IPR049109">
    <property type="entry name" value="TARSH/FNDC1_C"/>
</dbReference>
<dbReference type="Gene3D" id="2.60.40.10">
    <property type="entry name" value="Immunoglobulins"/>
    <property type="match status" value="1"/>
</dbReference>
<dbReference type="SMART" id="SM00020">
    <property type="entry name" value="Tryp_SPc"/>
    <property type="match status" value="1"/>
</dbReference>
<accession>A0A9Q0YH11</accession>
<dbReference type="SUPFAM" id="SSF50494">
    <property type="entry name" value="Trypsin-like serine proteases"/>
    <property type="match status" value="1"/>
</dbReference>
<dbReference type="OrthoDB" id="10004439at2759"/>
<dbReference type="PANTHER" id="PTHR24264">
    <property type="entry name" value="TRYPSIN-RELATED"/>
    <property type="match status" value="1"/>
</dbReference>
<dbReference type="InterPro" id="IPR050127">
    <property type="entry name" value="Serine_Proteases_S1"/>
</dbReference>
<dbReference type="InterPro" id="IPR033116">
    <property type="entry name" value="TRYPSIN_SER"/>
</dbReference>
<keyword evidence="9" id="KW-0175">Coiled coil</keyword>
<evidence type="ECO:0000313" key="14">
    <source>
        <dbReference type="Proteomes" id="UP001152320"/>
    </source>
</evidence>
<dbReference type="PROSITE" id="PS50835">
    <property type="entry name" value="IG_LIKE"/>
    <property type="match status" value="1"/>
</dbReference>
<evidence type="ECO:0000256" key="4">
    <source>
        <dbReference type="ARBA" id="ARBA00022729"/>
    </source>
</evidence>
<dbReference type="GO" id="GO:0006508">
    <property type="term" value="P:proteolysis"/>
    <property type="evidence" value="ECO:0007669"/>
    <property type="project" value="UniProtKB-KW"/>
</dbReference>
<dbReference type="PROSITE" id="PS00135">
    <property type="entry name" value="TRYPSIN_SER"/>
    <property type="match status" value="1"/>
</dbReference>
<keyword evidence="13" id="KW-0812">Transmembrane</keyword>
<comment type="subcellular location">
    <subcellularLocation>
        <location evidence="1">Secreted</location>
    </subcellularLocation>
</comment>
<dbReference type="InterPro" id="IPR036179">
    <property type="entry name" value="Ig-like_dom_sf"/>
</dbReference>
<keyword evidence="6 8" id="KW-0720">Serine protease</keyword>
<gene>
    <name evidence="13" type="ORF">HOLleu_41892</name>
</gene>
<evidence type="ECO:0000256" key="9">
    <source>
        <dbReference type="SAM" id="Coils"/>
    </source>
</evidence>
<dbReference type="EMBL" id="JAIZAY010000023">
    <property type="protein sequence ID" value="KAJ8020052.1"/>
    <property type="molecule type" value="Genomic_DNA"/>
</dbReference>
<protein>
    <submittedName>
        <fullName evidence="13">Transmembrane protease serine 9</fullName>
    </submittedName>
</protein>
<evidence type="ECO:0000256" key="8">
    <source>
        <dbReference type="RuleBase" id="RU363034"/>
    </source>
</evidence>
<feature type="chain" id="PRO_5040300708" evidence="10">
    <location>
        <begin position="26"/>
        <end position="836"/>
    </location>
</feature>
<evidence type="ECO:0000256" key="7">
    <source>
        <dbReference type="ARBA" id="ARBA00023157"/>
    </source>
</evidence>
<feature type="coiled-coil region" evidence="9">
    <location>
        <begin position="397"/>
        <end position="431"/>
    </location>
</feature>
<dbReference type="InterPro" id="IPR018114">
    <property type="entry name" value="TRYPSIN_HIS"/>
</dbReference>
<evidence type="ECO:0000259" key="12">
    <source>
        <dbReference type="PROSITE" id="PS50835"/>
    </source>
</evidence>
<keyword evidence="3 8" id="KW-0645">Protease</keyword>
<dbReference type="InterPro" id="IPR001254">
    <property type="entry name" value="Trypsin_dom"/>
</dbReference>
<dbReference type="FunFam" id="2.40.10.10:FF:000120">
    <property type="entry name" value="Putative serine protease"/>
    <property type="match status" value="1"/>
</dbReference>
<dbReference type="PRINTS" id="PR00722">
    <property type="entry name" value="CHYMOTRYPSIN"/>
</dbReference>
<evidence type="ECO:0000256" key="3">
    <source>
        <dbReference type="ARBA" id="ARBA00022670"/>
    </source>
</evidence>
<dbReference type="Proteomes" id="UP001152320">
    <property type="component" value="Chromosome 23"/>
</dbReference>
<dbReference type="Gene3D" id="2.40.10.10">
    <property type="entry name" value="Trypsin-like serine proteases"/>
    <property type="match status" value="1"/>
</dbReference>
<proteinExistence type="predicted"/>
<keyword evidence="7" id="KW-1015">Disulfide bond</keyword>
<dbReference type="Pfam" id="PF21731">
    <property type="entry name" value="TARSH_C"/>
    <property type="match status" value="1"/>
</dbReference>
<dbReference type="GO" id="GO:0004252">
    <property type="term" value="F:serine-type endopeptidase activity"/>
    <property type="evidence" value="ECO:0007669"/>
    <property type="project" value="InterPro"/>
</dbReference>
<dbReference type="PROSITE" id="PS50240">
    <property type="entry name" value="TRYPSIN_DOM"/>
    <property type="match status" value="1"/>
</dbReference>
<dbReference type="AlphaFoldDB" id="A0A9Q0YH11"/>
<dbReference type="SUPFAM" id="SSF48726">
    <property type="entry name" value="Immunoglobulin"/>
    <property type="match status" value="1"/>
</dbReference>
<dbReference type="PROSITE" id="PS00134">
    <property type="entry name" value="TRYPSIN_HIS"/>
    <property type="match status" value="1"/>
</dbReference>
<feature type="domain" description="Peptidase S1" evidence="11">
    <location>
        <begin position="143"/>
        <end position="387"/>
    </location>
</feature>
<dbReference type="InterPro" id="IPR009003">
    <property type="entry name" value="Peptidase_S1_PA"/>
</dbReference>
<dbReference type="SMART" id="SM00409">
    <property type="entry name" value="IG"/>
    <property type="match status" value="1"/>
</dbReference>
<evidence type="ECO:0000256" key="1">
    <source>
        <dbReference type="ARBA" id="ARBA00004613"/>
    </source>
</evidence>
<feature type="signal peptide" evidence="10">
    <location>
        <begin position="1"/>
        <end position="25"/>
    </location>
</feature>
<evidence type="ECO:0000256" key="2">
    <source>
        <dbReference type="ARBA" id="ARBA00022525"/>
    </source>
</evidence>